<dbReference type="SUPFAM" id="SSF56112">
    <property type="entry name" value="Protein kinase-like (PK-like)"/>
    <property type="match status" value="1"/>
</dbReference>
<dbReference type="Gene3D" id="3.30.200.150">
    <property type="match status" value="1"/>
</dbReference>
<comment type="caution">
    <text evidence="2">The sequence shown here is derived from an EMBL/GenBank/DDBJ whole genome shotgun (WGS) entry which is preliminary data.</text>
</comment>
<feature type="domain" description="Aminoglycoside phosphotransferase" evidence="1">
    <location>
        <begin position="58"/>
        <end position="288"/>
    </location>
</feature>
<dbReference type="EMBL" id="PFLF01000003">
    <property type="protein sequence ID" value="PIY69544.1"/>
    <property type="molecule type" value="Genomic_DNA"/>
</dbReference>
<dbReference type="AlphaFoldDB" id="A0A2M7QEA1"/>
<protein>
    <recommendedName>
        <fullName evidence="1">Aminoglycoside phosphotransferase domain-containing protein</fullName>
    </recommendedName>
</protein>
<sequence length="344" mass="39884">MNKYHATGGGANRSVAEVERLKKKYDVFDVRLIHNIFKEILGLTVSGIKKPLNIGLPHVTYVVSLHNYKDLVFRANLGTDEPEIQLLKEKVIADVALQKGVPSNKILYVDISRKKYPFDFQIQEKFNGLDAEIEFKGTKEDYDTYSFNIGRLIAHFSDIEFSGYGHFADEMISQNKLVGENNSFYDYICLELHEQIDKIIRGKFISSETGKNILRLFKTHKDIINIEKSNLVHYDLADHNLRYDPKSNKVVAVYDWEAAVSGDSCLDLASSPTWKTLYPRQDKLIEGYLSLKEKPDHFQEKLNIYRLRTIIWKIVQNMKFNLINPQRMKRLQTALDPYHLKMTS</sequence>
<evidence type="ECO:0000313" key="3">
    <source>
        <dbReference type="Proteomes" id="UP000230108"/>
    </source>
</evidence>
<proteinExistence type="predicted"/>
<dbReference type="InterPro" id="IPR002575">
    <property type="entry name" value="Aminoglycoside_PTrfase"/>
</dbReference>
<gene>
    <name evidence="2" type="ORF">COY90_00100</name>
</gene>
<dbReference type="Proteomes" id="UP000230108">
    <property type="component" value="Unassembled WGS sequence"/>
</dbReference>
<dbReference type="Gene3D" id="3.90.1200.10">
    <property type="match status" value="1"/>
</dbReference>
<dbReference type="Pfam" id="PF01636">
    <property type="entry name" value="APH"/>
    <property type="match status" value="1"/>
</dbReference>
<dbReference type="InterPro" id="IPR051678">
    <property type="entry name" value="AGP_Transferase"/>
</dbReference>
<dbReference type="PANTHER" id="PTHR21310:SF15">
    <property type="entry name" value="AMINOGLYCOSIDE PHOSPHOTRANSFERASE DOMAIN-CONTAINING PROTEIN"/>
    <property type="match status" value="1"/>
</dbReference>
<organism evidence="2 3">
    <name type="scientific">Candidatus Roizmanbacteria bacterium CG_4_10_14_0_8_um_filter_39_9</name>
    <dbReference type="NCBI Taxonomy" id="1974829"/>
    <lineage>
        <taxon>Bacteria</taxon>
        <taxon>Candidatus Roizmaniibacteriota</taxon>
    </lineage>
</organism>
<name>A0A2M7QEA1_9BACT</name>
<evidence type="ECO:0000259" key="1">
    <source>
        <dbReference type="Pfam" id="PF01636"/>
    </source>
</evidence>
<dbReference type="PANTHER" id="PTHR21310">
    <property type="entry name" value="AMINOGLYCOSIDE PHOSPHOTRANSFERASE-RELATED-RELATED"/>
    <property type="match status" value="1"/>
</dbReference>
<dbReference type="InterPro" id="IPR011009">
    <property type="entry name" value="Kinase-like_dom_sf"/>
</dbReference>
<evidence type="ECO:0000313" key="2">
    <source>
        <dbReference type="EMBL" id="PIY69544.1"/>
    </source>
</evidence>
<reference evidence="3" key="1">
    <citation type="submission" date="2017-09" db="EMBL/GenBank/DDBJ databases">
        <title>Depth-based differentiation of microbial function through sediment-hosted aquifers and enrichment of novel symbionts in the deep terrestrial subsurface.</title>
        <authorList>
            <person name="Probst A.J."/>
            <person name="Ladd B."/>
            <person name="Jarett J.K."/>
            <person name="Geller-Mcgrath D.E."/>
            <person name="Sieber C.M.K."/>
            <person name="Emerson J.B."/>
            <person name="Anantharaman K."/>
            <person name="Thomas B.C."/>
            <person name="Malmstrom R."/>
            <person name="Stieglmeier M."/>
            <person name="Klingl A."/>
            <person name="Woyke T."/>
            <person name="Ryan C.M."/>
            <person name="Banfield J.F."/>
        </authorList>
    </citation>
    <scope>NUCLEOTIDE SEQUENCE [LARGE SCALE GENOMIC DNA]</scope>
</reference>
<accession>A0A2M7QEA1</accession>